<dbReference type="PANTHER" id="PTHR11066:SF34">
    <property type="entry name" value="ACYL-COENZYME A THIOESTERASE 8"/>
    <property type="match status" value="1"/>
</dbReference>
<reference evidence="6" key="1">
    <citation type="submission" date="2023-07" db="EMBL/GenBank/DDBJ databases">
        <title>A draft genome of Kazachstania heterogenica Y-27499.</title>
        <authorList>
            <person name="Donic C."/>
            <person name="Kralova J.S."/>
            <person name="Fidel L."/>
            <person name="Ben-Dor S."/>
            <person name="Jung S."/>
        </authorList>
    </citation>
    <scope>NUCLEOTIDE SEQUENCE [LARGE SCALE GENOMIC DNA]</scope>
    <source>
        <strain evidence="6">Y27499</strain>
    </source>
</reference>
<evidence type="ECO:0000313" key="6">
    <source>
        <dbReference type="Proteomes" id="UP001306508"/>
    </source>
</evidence>
<comment type="caution">
    <text evidence="5">The sequence shown here is derived from an EMBL/GenBank/DDBJ whole genome shotgun (WGS) entry which is preliminary data.</text>
</comment>
<dbReference type="CDD" id="cd03445">
    <property type="entry name" value="Thioesterase_II_repeat2"/>
    <property type="match status" value="1"/>
</dbReference>
<keyword evidence="6" id="KW-1185">Reference proteome</keyword>
<dbReference type="SUPFAM" id="SSF54637">
    <property type="entry name" value="Thioesterase/thiol ester dehydrase-isomerase"/>
    <property type="match status" value="2"/>
</dbReference>
<feature type="domain" description="Acyl-CoA thioesterase-like N-terminal HotDog" evidence="4">
    <location>
        <begin position="32"/>
        <end position="109"/>
    </location>
</feature>
<dbReference type="InterPro" id="IPR042171">
    <property type="entry name" value="Acyl-CoA_hotdog"/>
</dbReference>
<dbReference type="GO" id="GO:0006637">
    <property type="term" value="P:acyl-CoA metabolic process"/>
    <property type="evidence" value="ECO:0007669"/>
    <property type="project" value="InterPro"/>
</dbReference>
<dbReference type="InterPro" id="IPR003703">
    <property type="entry name" value="Acyl_CoA_thio"/>
</dbReference>
<dbReference type="CDD" id="cd03444">
    <property type="entry name" value="Thioesterase_II_repeat1"/>
    <property type="match status" value="1"/>
</dbReference>
<feature type="domain" description="Acyl-CoA thioesterase 2 C-terminal" evidence="3">
    <location>
        <begin position="246"/>
        <end position="341"/>
    </location>
</feature>
<gene>
    <name evidence="5" type="ORF">RI543_004720</name>
</gene>
<dbReference type="AlphaFoldDB" id="A0AAN7WJE2"/>
<dbReference type="GO" id="GO:0005782">
    <property type="term" value="C:peroxisomal matrix"/>
    <property type="evidence" value="ECO:0007669"/>
    <property type="project" value="TreeGrafter"/>
</dbReference>
<dbReference type="Pfam" id="PF13622">
    <property type="entry name" value="4HBT_3"/>
    <property type="match status" value="1"/>
</dbReference>
<evidence type="ECO:0000259" key="3">
    <source>
        <dbReference type="Pfam" id="PF02551"/>
    </source>
</evidence>
<evidence type="ECO:0000256" key="1">
    <source>
        <dbReference type="ARBA" id="ARBA00006538"/>
    </source>
</evidence>
<dbReference type="InterPro" id="IPR025652">
    <property type="entry name" value="TesB_C"/>
</dbReference>
<name>A0AAN7WJE2_9SACH</name>
<accession>A0AAN7WJE2</accession>
<protein>
    <submittedName>
        <fullName evidence="5">Uncharacterized protein</fullName>
    </submittedName>
</protein>
<dbReference type="Gene3D" id="2.40.160.210">
    <property type="entry name" value="Acyl-CoA thioesterase, double hotdog domain"/>
    <property type="match status" value="1"/>
</dbReference>
<evidence type="ECO:0000259" key="4">
    <source>
        <dbReference type="Pfam" id="PF13622"/>
    </source>
</evidence>
<dbReference type="InterPro" id="IPR049449">
    <property type="entry name" value="TesB_ACOT8-like_N"/>
</dbReference>
<organism evidence="5 6">
    <name type="scientific">Arxiozyma heterogenica</name>
    <dbReference type="NCBI Taxonomy" id="278026"/>
    <lineage>
        <taxon>Eukaryota</taxon>
        <taxon>Fungi</taxon>
        <taxon>Dikarya</taxon>
        <taxon>Ascomycota</taxon>
        <taxon>Saccharomycotina</taxon>
        <taxon>Saccharomycetes</taxon>
        <taxon>Saccharomycetales</taxon>
        <taxon>Saccharomycetaceae</taxon>
        <taxon>Arxiozyma</taxon>
    </lineage>
</organism>
<dbReference type="GO" id="GO:0047617">
    <property type="term" value="F:fatty acyl-CoA hydrolase activity"/>
    <property type="evidence" value="ECO:0007669"/>
    <property type="project" value="InterPro"/>
</dbReference>
<dbReference type="EMBL" id="JAWIZZ010000059">
    <property type="protein sequence ID" value="KAK5773965.1"/>
    <property type="molecule type" value="Genomic_DNA"/>
</dbReference>
<dbReference type="InterPro" id="IPR029069">
    <property type="entry name" value="HotDog_dom_sf"/>
</dbReference>
<dbReference type="Proteomes" id="UP001306508">
    <property type="component" value="Unassembled WGS sequence"/>
</dbReference>
<evidence type="ECO:0000256" key="2">
    <source>
        <dbReference type="ARBA" id="ARBA00022801"/>
    </source>
</evidence>
<evidence type="ECO:0000313" key="5">
    <source>
        <dbReference type="EMBL" id="KAK5773965.1"/>
    </source>
</evidence>
<dbReference type="Pfam" id="PF02551">
    <property type="entry name" value="Acyl_CoA_thio"/>
    <property type="match status" value="1"/>
</dbReference>
<sequence length="354" mass="41332">MNITKLKDLLELVALSRTSFITKNYPVAPVGAKGTFGGTLVAQSLLSSLNTVPKDFIPISLHCYFIYGGNPNEMIQYDVKSLRNGRNFIHKQVDAYQFNKLIFSSMILFSRDKNPKTTIEHRTDGDNDNDDDKVKYHKTVSHRVTNKRQFQKASELFKKDILNNEINLKKFQRLNQRFNDPTYLKKVHESFEMHPLEYKFPLDIFKPDRKEYSKCLEYFVRVREDSIKIPPSPNLHVQDHPENELITPENDPRYNYVAFAYLSDSYLLLTLPYFHGLPMYSHTFSVSLDHTIYFHHLPKVNDWLRLQLHNIRSVSDRHLIQCEHYDAQSGQIVASVSQEGLVIYPPVSHIKARL</sequence>
<comment type="similarity">
    <text evidence="1">Belongs to the C/M/P thioester hydrolase family.</text>
</comment>
<proteinExistence type="inferred from homology"/>
<keyword evidence="2" id="KW-0378">Hydrolase</keyword>
<dbReference type="PANTHER" id="PTHR11066">
    <property type="entry name" value="ACYL-COA THIOESTERASE"/>
    <property type="match status" value="1"/>
</dbReference>
<dbReference type="GO" id="GO:0009062">
    <property type="term" value="P:fatty acid catabolic process"/>
    <property type="evidence" value="ECO:0007669"/>
    <property type="project" value="TreeGrafter"/>
</dbReference>